<reference evidence="2 3" key="1">
    <citation type="journal article" date="2019" name="Genome Biol. Evol.">
        <title>Whole-Genome Sequencing of the Giant Devil Catfish, Bagarius yarrelli.</title>
        <authorList>
            <person name="Jiang W."/>
            <person name="Lv Y."/>
            <person name="Cheng L."/>
            <person name="Yang K."/>
            <person name="Chao B."/>
            <person name="Wang X."/>
            <person name="Li Y."/>
            <person name="Pan X."/>
            <person name="You X."/>
            <person name="Zhang Y."/>
            <person name="Yang J."/>
            <person name="Li J."/>
            <person name="Zhang X."/>
            <person name="Liu S."/>
            <person name="Sun C."/>
            <person name="Yang J."/>
            <person name="Shi Q."/>
        </authorList>
    </citation>
    <scope>NUCLEOTIDE SEQUENCE [LARGE SCALE GENOMIC DNA]</scope>
    <source>
        <strain evidence="2">JWS20170419001</strain>
        <tissue evidence="2">Muscle</tissue>
    </source>
</reference>
<keyword evidence="3" id="KW-1185">Reference proteome</keyword>
<feature type="compositionally biased region" description="Polar residues" evidence="1">
    <location>
        <begin position="21"/>
        <end position="30"/>
    </location>
</feature>
<dbReference type="Proteomes" id="UP000319801">
    <property type="component" value="Unassembled WGS sequence"/>
</dbReference>
<sequence length="127" mass="13775">MYNIISAVTSYLRNLIRNPGSHPTQQNQVDSADYRPPVGSNSSATIRLRDKSSIISGEEGEDGTSGEYEIPAERTLHVLTLPLQRCVSDAAGSLLLTFECSAHMFSTCYRPKLGGGKTDGEKIGRKS</sequence>
<dbReference type="AlphaFoldDB" id="A0A556UZY8"/>
<comment type="caution">
    <text evidence="2">The sequence shown here is derived from an EMBL/GenBank/DDBJ whole genome shotgun (WGS) entry which is preliminary data.</text>
</comment>
<evidence type="ECO:0000313" key="3">
    <source>
        <dbReference type="Proteomes" id="UP000319801"/>
    </source>
</evidence>
<protein>
    <submittedName>
        <fullName evidence="2">Uncharacterized protein</fullName>
    </submittedName>
</protein>
<organism evidence="2 3">
    <name type="scientific">Bagarius yarrelli</name>
    <name type="common">Goonch</name>
    <name type="synonym">Bagrus yarrelli</name>
    <dbReference type="NCBI Taxonomy" id="175774"/>
    <lineage>
        <taxon>Eukaryota</taxon>
        <taxon>Metazoa</taxon>
        <taxon>Chordata</taxon>
        <taxon>Craniata</taxon>
        <taxon>Vertebrata</taxon>
        <taxon>Euteleostomi</taxon>
        <taxon>Actinopterygii</taxon>
        <taxon>Neopterygii</taxon>
        <taxon>Teleostei</taxon>
        <taxon>Ostariophysi</taxon>
        <taxon>Siluriformes</taxon>
        <taxon>Sisoridae</taxon>
        <taxon>Sisorinae</taxon>
        <taxon>Bagarius</taxon>
    </lineage>
</organism>
<evidence type="ECO:0000256" key="1">
    <source>
        <dbReference type="SAM" id="MobiDB-lite"/>
    </source>
</evidence>
<evidence type="ECO:0000313" key="2">
    <source>
        <dbReference type="EMBL" id="TSQ23983.1"/>
    </source>
</evidence>
<feature type="region of interest" description="Disordered" evidence="1">
    <location>
        <begin position="18"/>
        <end position="68"/>
    </location>
</feature>
<accession>A0A556UZY8</accession>
<dbReference type="EMBL" id="VCAZ01000083">
    <property type="protein sequence ID" value="TSQ23983.1"/>
    <property type="molecule type" value="Genomic_DNA"/>
</dbReference>
<proteinExistence type="predicted"/>
<gene>
    <name evidence="2" type="ORF">Baya_11550</name>
</gene>
<name>A0A556UZY8_BAGYA</name>